<sequence length="342" mass="37819">MPCSPIISESSSRNRKNSRRGNSSSATNLSTKLPSPAETSTSAPPTTPILLKARRSTSTPITLGATSRGSEKPPKTITLQARRSPSKEAVLAQQGVVKKRVAEIEEVKAGAQCMQPPALYTSVSTPLEVWAIPDPSSSTSRTILYKVPQVQECDSIIEFPKPHSDTEEACTTMKAEPRMARLLEKAGINLQRNNRLPPPPAVCEDWWAQAEEFIKRRCKEHPKYGLGYINVDEPDDEDEVFEDDIFHCCTISTTTIGDALLQQHPFEVATIGVEEELDVAGALKQLDDGGQPTIDELVEMNLGTKDDPRPIFKLRHYMLAHQIQLIARADPIRSLMPWRKSA</sequence>
<protein>
    <submittedName>
        <fullName evidence="2">Uncharacterized protein</fullName>
    </submittedName>
</protein>
<feature type="region of interest" description="Disordered" evidence="1">
    <location>
        <begin position="1"/>
        <end position="85"/>
    </location>
</feature>
<feature type="compositionally biased region" description="Low complexity" evidence="1">
    <location>
        <begin position="34"/>
        <end position="44"/>
    </location>
</feature>
<dbReference type="HOGENOM" id="CLU_812313_0_0_1"/>
<feature type="compositionally biased region" description="Polar residues" evidence="1">
    <location>
        <begin position="56"/>
        <end position="68"/>
    </location>
</feature>
<gene>
    <name evidence="2" type="ORF">OsI_31563</name>
</gene>
<organism evidence="2 3">
    <name type="scientific">Oryza sativa subsp. indica</name>
    <name type="common">Rice</name>
    <dbReference type="NCBI Taxonomy" id="39946"/>
    <lineage>
        <taxon>Eukaryota</taxon>
        <taxon>Viridiplantae</taxon>
        <taxon>Streptophyta</taxon>
        <taxon>Embryophyta</taxon>
        <taxon>Tracheophyta</taxon>
        <taxon>Spermatophyta</taxon>
        <taxon>Magnoliopsida</taxon>
        <taxon>Liliopsida</taxon>
        <taxon>Poales</taxon>
        <taxon>Poaceae</taxon>
        <taxon>BOP clade</taxon>
        <taxon>Oryzoideae</taxon>
        <taxon>Oryzeae</taxon>
        <taxon>Oryzinae</taxon>
        <taxon>Oryza</taxon>
        <taxon>Oryza sativa</taxon>
    </lineage>
</organism>
<dbReference type="EMBL" id="CM000134">
    <property type="protein sequence ID" value="EEC84664.1"/>
    <property type="molecule type" value="Genomic_DNA"/>
</dbReference>
<evidence type="ECO:0000313" key="2">
    <source>
        <dbReference type="EMBL" id="EEC84664.1"/>
    </source>
</evidence>
<keyword evidence="3" id="KW-1185">Reference proteome</keyword>
<reference evidence="2 3" key="1">
    <citation type="journal article" date="2005" name="PLoS Biol.">
        <title>The genomes of Oryza sativa: a history of duplications.</title>
        <authorList>
            <person name="Yu J."/>
            <person name="Wang J."/>
            <person name="Lin W."/>
            <person name="Li S."/>
            <person name="Li H."/>
            <person name="Zhou J."/>
            <person name="Ni P."/>
            <person name="Dong W."/>
            <person name="Hu S."/>
            <person name="Zeng C."/>
            <person name="Zhang J."/>
            <person name="Zhang Y."/>
            <person name="Li R."/>
            <person name="Xu Z."/>
            <person name="Li S."/>
            <person name="Li X."/>
            <person name="Zheng H."/>
            <person name="Cong L."/>
            <person name="Lin L."/>
            <person name="Yin J."/>
            <person name="Geng J."/>
            <person name="Li G."/>
            <person name="Shi J."/>
            <person name="Liu J."/>
            <person name="Lv H."/>
            <person name="Li J."/>
            <person name="Wang J."/>
            <person name="Deng Y."/>
            <person name="Ran L."/>
            <person name="Shi X."/>
            <person name="Wang X."/>
            <person name="Wu Q."/>
            <person name="Li C."/>
            <person name="Ren X."/>
            <person name="Wang J."/>
            <person name="Wang X."/>
            <person name="Li D."/>
            <person name="Liu D."/>
            <person name="Zhang X."/>
            <person name="Ji Z."/>
            <person name="Zhao W."/>
            <person name="Sun Y."/>
            <person name="Zhang Z."/>
            <person name="Bao J."/>
            <person name="Han Y."/>
            <person name="Dong L."/>
            <person name="Ji J."/>
            <person name="Chen P."/>
            <person name="Wu S."/>
            <person name="Liu J."/>
            <person name="Xiao Y."/>
            <person name="Bu D."/>
            <person name="Tan J."/>
            <person name="Yang L."/>
            <person name="Ye C."/>
            <person name="Zhang J."/>
            <person name="Xu J."/>
            <person name="Zhou Y."/>
            <person name="Yu Y."/>
            <person name="Zhang B."/>
            <person name="Zhuang S."/>
            <person name="Wei H."/>
            <person name="Liu B."/>
            <person name="Lei M."/>
            <person name="Yu H."/>
            <person name="Li Y."/>
            <person name="Xu H."/>
            <person name="Wei S."/>
            <person name="He X."/>
            <person name="Fang L."/>
            <person name="Zhang Z."/>
            <person name="Zhang Y."/>
            <person name="Huang X."/>
            <person name="Su Z."/>
            <person name="Tong W."/>
            <person name="Li J."/>
            <person name="Tong Z."/>
            <person name="Li S."/>
            <person name="Ye J."/>
            <person name="Wang L."/>
            <person name="Fang L."/>
            <person name="Lei T."/>
            <person name="Chen C."/>
            <person name="Chen H."/>
            <person name="Xu Z."/>
            <person name="Li H."/>
            <person name="Huang H."/>
            <person name="Zhang F."/>
            <person name="Xu H."/>
            <person name="Li N."/>
            <person name="Zhao C."/>
            <person name="Li S."/>
            <person name="Dong L."/>
            <person name="Huang Y."/>
            <person name="Li L."/>
            <person name="Xi Y."/>
            <person name="Qi Q."/>
            <person name="Li W."/>
            <person name="Zhang B."/>
            <person name="Hu W."/>
            <person name="Zhang Y."/>
            <person name="Tian X."/>
            <person name="Jiao Y."/>
            <person name="Liang X."/>
            <person name="Jin J."/>
            <person name="Gao L."/>
            <person name="Zheng W."/>
            <person name="Hao B."/>
            <person name="Liu S."/>
            <person name="Wang W."/>
            <person name="Yuan L."/>
            <person name="Cao M."/>
            <person name="McDermott J."/>
            <person name="Samudrala R."/>
            <person name="Wang J."/>
            <person name="Wong G.K."/>
            <person name="Yang H."/>
        </authorList>
    </citation>
    <scope>NUCLEOTIDE SEQUENCE [LARGE SCALE GENOMIC DNA]</scope>
    <source>
        <strain evidence="3">cv. 93-11</strain>
    </source>
</reference>
<evidence type="ECO:0000313" key="3">
    <source>
        <dbReference type="Proteomes" id="UP000007015"/>
    </source>
</evidence>
<proteinExistence type="predicted"/>
<evidence type="ECO:0000256" key="1">
    <source>
        <dbReference type="SAM" id="MobiDB-lite"/>
    </source>
</evidence>
<dbReference type="Gramene" id="BGIOSGA029669-TA">
    <property type="protein sequence ID" value="BGIOSGA029669-PA"/>
    <property type="gene ID" value="BGIOSGA029669"/>
</dbReference>
<dbReference type="Proteomes" id="UP000007015">
    <property type="component" value="Chromosome 9"/>
</dbReference>
<name>B8BCH3_ORYSI</name>
<accession>B8BCH3</accession>
<dbReference type="AlphaFoldDB" id="B8BCH3"/>